<evidence type="ECO:0000313" key="2">
    <source>
        <dbReference type="Proteomes" id="UP001366166"/>
    </source>
</evidence>
<dbReference type="KEGG" id="dmp:FAK_00720"/>
<reference evidence="2" key="1">
    <citation type="journal article" date="2023" name="Arch. Microbiol.">
        <title>Desulfoferula mesophilus gen. nov. sp. nov., a mesophilic sulfate-reducing bacterium isolated from a brackish lake sediment.</title>
        <authorList>
            <person name="Watanabe T."/>
            <person name="Yabe T."/>
            <person name="Tsuji J.M."/>
            <person name="Fukui M."/>
        </authorList>
    </citation>
    <scope>NUCLEOTIDE SEQUENCE [LARGE SCALE GENOMIC DNA]</scope>
    <source>
        <strain evidence="2">12FAK</strain>
    </source>
</reference>
<name>A0AAU9E783_9BACT</name>
<dbReference type="EMBL" id="AP028679">
    <property type="protein sequence ID" value="BEQ13006.1"/>
    <property type="molecule type" value="Genomic_DNA"/>
</dbReference>
<sequence>MTAAKEPPCAKCAMKRYAEKKPGSLWARLWRWHTGWCPGYKRYQAWLAAPK</sequence>
<dbReference type="Proteomes" id="UP001366166">
    <property type="component" value="Chromosome"/>
</dbReference>
<accession>A0AAU9E783</accession>
<gene>
    <name evidence="1" type="ORF">FAK_00720</name>
</gene>
<dbReference type="RefSeq" id="WP_338604165.1">
    <property type="nucleotide sequence ID" value="NZ_AP028679.1"/>
</dbReference>
<proteinExistence type="predicted"/>
<evidence type="ECO:0000313" key="1">
    <source>
        <dbReference type="EMBL" id="BEQ13006.1"/>
    </source>
</evidence>
<dbReference type="AlphaFoldDB" id="A0AAU9E783"/>
<keyword evidence="2" id="KW-1185">Reference proteome</keyword>
<protein>
    <submittedName>
        <fullName evidence="1">Uncharacterized protein</fullName>
    </submittedName>
</protein>
<organism evidence="1 2">
    <name type="scientific">Desulfoferula mesophila</name>
    <dbReference type="NCBI Taxonomy" id="3058419"/>
    <lineage>
        <taxon>Bacteria</taxon>
        <taxon>Pseudomonadati</taxon>
        <taxon>Thermodesulfobacteriota</taxon>
        <taxon>Desulfarculia</taxon>
        <taxon>Desulfarculales</taxon>
        <taxon>Desulfarculaceae</taxon>
        <taxon>Desulfoferula</taxon>
    </lineage>
</organism>